<keyword evidence="1" id="KW-0472">Membrane</keyword>
<dbReference type="Proteomes" id="UP000033054">
    <property type="component" value="Chromosome"/>
</dbReference>
<gene>
    <name evidence="2" type="ORF">SD10_21525</name>
</gene>
<dbReference type="KEGG" id="srd:SD10_21525"/>
<keyword evidence="3" id="KW-1185">Reference proteome</keyword>
<evidence type="ECO:0000256" key="1">
    <source>
        <dbReference type="SAM" id="Phobius"/>
    </source>
</evidence>
<accession>A0A0E3ZXR5</accession>
<protein>
    <submittedName>
        <fullName evidence="2">Uncharacterized protein</fullName>
    </submittedName>
</protein>
<name>A0A0E3ZXR5_9BACT</name>
<dbReference type="AlphaFoldDB" id="A0A0E3ZXR5"/>
<evidence type="ECO:0000313" key="3">
    <source>
        <dbReference type="Proteomes" id="UP000033054"/>
    </source>
</evidence>
<evidence type="ECO:0000313" key="2">
    <source>
        <dbReference type="EMBL" id="AKD57085.1"/>
    </source>
</evidence>
<organism evidence="2 3">
    <name type="scientific">Spirosoma radiotolerans</name>
    <dbReference type="NCBI Taxonomy" id="1379870"/>
    <lineage>
        <taxon>Bacteria</taxon>
        <taxon>Pseudomonadati</taxon>
        <taxon>Bacteroidota</taxon>
        <taxon>Cytophagia</taxon>
        <taxon>Cytophagales</taxon>
        <taxon>Cytophagaceae</taxon>
        <taxon>Spirosoma</taxon>
    </lineage>
</organism>
<keyword evidence="1" id="KW-0812">Transmembrane</keyword>
<dbReference type="EMBL" id="CP010429">
    <property type="protein sequence ID" value="AKD57085.1"/>
    <property type="molecule type" value="Genomic_DNA"/>
</dbReference>
<reference evidence="2 3" key="1">
    <citation type="journal article" date="2014" name="Curr. Microbiol.">
        <title>Spirosoma radiotolerans sp. nov., a gamma-radiation-resistant bacterium isolated from gamma ray-irradiated soil.</title>
        <authorList>
            <person name="Lee J.J."/>
            <person name="Srinivasan S."/>
            <person name="Lim S."/>
            <person name="Joe M."/>
            <person name="Im S."/>
            <person name="Bae S.I."/>
            <person name="Park K.R."/>
            <person name="Han J.H."/>
            <person name="Park S.H."/>
            <person name="Joo B.M."/>
            <person name="Park S.J."/>
            <person name="Kim M.K."/>
        </authorList>
    </citation>
    <scope>NUCLEOTIDE SEQUENCE [LARGE SCALE GENOMIC DNA]</scope>
    <source>
        <strain evidence="2 3">DG5A</strain>
    </source>
</reference>
<proteinExistence type="predicted"/>
<dbReference type="PATRIC" id="fig|1379870.5.peg.4647"/>
<dbReference type="HOGENOM" id="CLU_1123953_0_0_10"/>
<keyword evidence="1" id="KW-1133">Transmembrane helix</keyword>
<sequence length="247" mass="27683">MGWIAIIGLPLGAWGIYLAYAFNKEAKPVYRVISDVVVTESRLNSKIKVYYDSIEVQNVRSVTITFWNAGNEFLGKMAFSQDKPISLKRTTPAQILEAQLVATTRPNLKFSQVYQRGKVPGTFDCINLQIQGDEGLEANDGATFSILYTGKTNGSWFVDARIKGVPKGVQQAVEQNRKYDFGDIMVFVTLLLSLSIPYGEVRRRGITPFSIFLSLILGSLFIYFLWDIIYIGYQTATLLSPPEVLVK</sequence>
<feature type="transmembrane region" description="Helical" evidence="1">
    <location>
        <begin position="211"/>
        <end position="233"/>
    </location>
</feature>